<gene>
    <name evidence="1" type="ORF">BJX63DRAFT_434172</name>
</gene>
<protein>
    <submittedName>
        <fullName evidence="1">Uncharacterized protein</fullName>
    </submittedName>
</protein>
<dbReference type="PANTHER" id="PTHR42034">
    <property type="entry name" value="CHROMOSOME 7, WHOLE GENOME SHOTGUN SEQUENCE-RELATED"/>
    <property type="match status" value="1"/>
</dbReference>
<dbReference type="Gene3D" id="3.30.559.30">
    <property type="entry name" value="Nonribosomal peptide synthetase, condensation domain"/>
    <property type="match status" value="1"/>
</dbReference>
<dbReference type="EMBL" id="JBFXLT010000070">
    <property type="protein sequence ID" value="KAL2810525.1"/>
    <property type="molecule type" value="Genomic_DNA"/>
</dbReference>
<accession>A0ABR4H5B2</accession>
<evidence type="ECO:0000313" key="2">
    <source>
        <dbReference type="Proteomes" id="UP001610334"/>
    </source>
</evidence>
<keyword evidence="2" id="KW-1185">Reference proteome</keyword>
<reference evidence="1 2" key="1">
    <citation type="submission" date="2024-07" db="EMBL/GenBank/DDBJ databases">
        <title>Section-level genome sequencing and comparative genomics of Aspergillus sections Usti and Cavernicolus.</title>
        <authorList>
            <consortium name="Lawrence Berkeley National Laboratory"/>
            <person name="Nybo J.L."/>
            <person name="Vesth T.C."/>
            <person name="Theobald S."/>
            <person name="Frisvad J.C."/>
            <person name="Larsen T.O."/>
            <person name="Kjaerboelling I."/>
            <person name="Rothschild-Mancinelli K."/>
            <person name="Lyhne E.K."/>
            <person name="Kogle M.E."/>
            <person name="Barry K."/>
            <person name="Clum A."/>
            <person name="Na H."/>
            <person name="Ledsgaard L."/>
            <person name="Lin J."/>
            <person name="Lipzen A."/>
            <person name="Kuo A."/>
            <person name="Riley R."/>
            <person name="Mondo S."/>
            <person name="Labutti K."/>
            <person name="Haridas S."/>
            <person name="Pangalinan J."/>
            <person name="Salamov A.A."/>
            <person name="Simmons B.A."/>
            <person name="Magnuson J.K."/>
            <person name="Chen J."/>
            <person name="Drula E."/>
            <person name="Henrissat B."/>
            <person name="Wiebenga A."/>
            <person name="Lubbers R.J."/>
            <person name="Gomes A.C."/>
            <person name="Makela M.R."/>
            <person name="Stajich J."/>
            <person name="Grigoriev I.V."/>
            <person name="Mortensen U.H."/>
            <person name="De Vries R.P."/>
            <person name="Baker S.E."/>
            <person name="Andersen M.R."/>
        </authorList>
    </citation>
    <scope>NUCLEOTIDE SEQUENCE [LARGE SCALE GENOMIC DNA]</scope>
    <source>
        <strain evidence="1 2">CBS 588.65</strain>
    </source>
</reference>
<dbReference type="InterPro" id="IPR023213">
    <property type="entry name" value="CAT-like_dom_sf"/>
</dbReference>
<proteinExistence type="predicted"/>
<organism evidence="1 2">
    <name type="scientific">Aspergillus granulosus</name>
    <dbReference type="NCBI Taxonomy" id="176169"/>
    <lineage>
        <taxon>Eukaryota</taxon>
        <taxon>Fungi</taxon>
        <taxon>Dikarya</taxon>
        <taxon>Ascomycota</taxon>
        <taxon>Pezizomycotina</taxon>
        <taxon>Eurotiomycetes</taxon>
        <taxon>Eurotiomycetidae</taxon>
        <taxon>Eurotiales</taxon>
        <taxon>Aspergillaceae</taxon>
        <taxon>Aspergillus</taxon>
        <taxon>Aspergillus subgen. Nidulantes</taxon>
    </lineage>
</organism>
<sequence length="458" mass="51371">MELGAFGGAENIYRRASLAFKHLDREHWRIHCACKLSFVNISPGEHVTVLRNAWKALVIEYPRLAVTPNGTISKAYKVLQAEEDLESWANSTFFVATNKASEDIIRTTGPRDLPSLHFNPANLEITLLVSHWRMDAVGCMMVLDRLFTLTIQEPILILKPREAQISLISPSLEDAAACPPMNPSPSSTTSKSYAEHWINNMHKKAINACGLLYEGGNTTLPAETTQKDMTLSLSATSTLVKSCKAKGISVSAAIHAALAHTVFSFSPEDDTSDYTTVMAVNLRPYLPSPYNGPEHAVQTYVASIIPTVPRNEDFTTSAKALTTCYKTWYSEEFIRALRWIYAIHAERLFNAQKQSEDAPPPKPPSGVTLSSLGVVESYLRHKYASDGQARRGLRVEEFRFGVTMMTRQMLLYVWTWRERLTISACYNEAYYKEDMVRSLLSRLKGVLERELEIPIDVV</sequence>
<dbReference type="Proteomes" id="UP001610334">
    <property type="component" value="Unassembled WGS sequence"/>
</dbReference>
<dbReference type="SUPFAM" id="SSF52777">
    <property type="entry name" value="CoA-dependent acyltransferases"/>
    <property type="match status" value="1"/>
</dbReference>
<evidence type="ECO:0000313" key="1">
    <source>
        <dbReference type="EMBL" id="KAL2810525.1"/>
    </source>
</evidence>
<name>A0ABR4H5B2_9EURO</name>
<comment type="caution">
    <text evidence="1">The sequence shown here is derived from an EMBL/GenBank/DDBJ whole genome shotgun (WGS) entry which is preliminary data.</text>
</comment>
<dbReference type="Gene3D" id="3.30.559.10">
    <property type="entry name" value="Chloramphenicol acetyltransferase-like domain"/>
    <property type="match status" value="1"/>
</dbReference>
<dbReference type="PANTHER" id="PTHR42034:SF1">
    <property type="entry name" value="CONDENSATION DOMAIN-CONTAINING PROTEIN"/>
    <property type="match status" value="1"/>
</dbReference>